<protein>
    <recommendedName>
        <fullName evidence="4">Lipoprotein</fullName>
    </recommendedName>
</protein>
<comment type="caution">
    <text evidence="2">The sequence shown here is derived from an EMBL/GenBank/DDBJ whole genome shotgun (WGS) entry which is preliminary data.</text>
</comment>
<reference evidence="3" key="1">
    <citation type="journal article" date="2020" name="MBio">
        <title>Horizontal gene transfer to a defensive symbiont with a reduced genome amongst a multipartite beetle microbiome.</title>
        <authorList>
            <person name="Waterworth S.C."/>
            <person name="Florez L.V."/>
            <person name="Rees E.R."/>
            <person name="Hertweck C."/>
            <person name="Kaltenpoth M."/>
            <person name="Kwan J.C."/>
        </authorList>
    </citation>
    <scope>NUCLEOTIDE SEQUENCE [LARGE SCALE GENOMIC DNA]</scope>
</reference>
<evidence type="ECO:0000313" key="2">
    <source>
        <dbReference type="EMBL" id="KAF1025122.1"/>
    </source>
</evidence>
<dbReference type="AlphaFoldDB" id="A0A833UR02"/>
<dbReference type="Proteomes" id="UP000490535">
    <property type="component" value="Unassembled WGS sequence"/>
</dbReference>
<name>A0A833UR02_ACIBZ</name>
<organism evidence="2 3">
    <name type="scientific">Acinetobacter bereziniae</name>
    <name type="common">Acinetobacter genomosp. 10</name>
    <dbReference type="NCBI Taxonomy" id="106648"/>
    <lineage>
        <taxon>Bacteria</taxon>
        <taxon>Pseudomonadati</taxon>
        <taxon>Pseudomonadota</taxon>
        <taxon>Gammaproteobacteria</taxon>
        <taxon>Moraxellales</taxon>
        <taxon>Moraxellaceae</taxon>
        <taxon>Acinetobacter</taxon>
    </lineage>
</organism>
<dbReference type="EMBL" id="WNDP01000046">
    <property type="protein sequence ID" value="KAF1025122.1"/>
    <property type="molecule type" value="Genomic_DNA"/>
</dbReference>
<dbReference type="PROSITE" id="PS51257">
    <property type="entry name" value="PROKAR_LIPOPROTEIN"/>
    <property type="match status" value="1"/>
</dbReference>
<feature type="chain" id="PRO_5032786116" description="Lipoprotein" evidence="1">
    <location>
        <begin position="17"/>
        <end position="191"/>
    </location>
</feature>
<accession>A0A833UR02</accession>
<evidence type="ECO:0008006" key="4">
    <source>
        <dbReference type="Google" id="ProtNLM"/>
    </source>
</evidence>
<keyword evidence="1" id="KW-0732">Signal</keyword>
<sequence>MKFLYPCFLIPSIALLSGCIGNMNPAGGNGRPNYPYFVTTQPMIIKKIHIPTGTILTYDKQSFKTGRQNHLMNENKLQSILMPSGQTMIWGGVPVSSIDKFFNSQMRGYSVQAQFKQLPVSQSTRFSKLWQSCDDRIGITIKNNNDWSFNLNNIADVENCSVLYQRYFKHDTEQQQFLDQLYLELKKIGSK</sequence>
<feature type="signal peptide" evidence="1">
    <location>
        <begin position="1"/>
        <end position="16"/>
    </location>
</feature>
<evidence type="ECO:0000313" key="3">
    <source>
        <dbReference type="Proteomes" id="UP000490535"/>
    </source>
</evidence>
<gene>
    <name evidence="2" type="ORF">GAK29_02141</name>
</gene>
<proteinExistence type="predicted"/>
<evidence type="ECO:0000256" key="1">
    <source>
        <dbReference type="SAM" id="SignalP"/>
    </source>
</evidence>